<dbReference type="SMART" id="SM00389">
    <property type="entry name" value="HOX"/>
    <property type="match status" value="1"/>
</dbReference>
<dbReference type="PROSITE" id="PS00027">
    <property type="entry name" value="HOMEOBOX_1"/>
    <property type="match status" value="1"/>
</dbReference>
<feature type="compositionally biased region" description="Low complexity" evidence="9">
    <location>
        <begin position="173"/>
        <end position="201"/>
    </location>
</feature>
<organism evidence="11 12">
    <name type="scientific">Aphidius gifuensis</name>
    <name type="common">Parasitoid wasp</name>
    <dbReference type="NCBI Taxonomy" id="684658"/>
    <lineage>
        <taxon>Eukaryota</taxon>
        <taxon>Metazoa</taxon>
        <taxon>Ecdysozoa</taxon>
        <taxon>Arthropoda</taxon>
        <taxon>Hexapoda</taxon>
        <taxon>Insecta</taxon>
        <taxon>Pterygota</taxon>
        <taxon>Neoptera</taxon>
        <taxon>Endopterygota</taxon>
        <taxon>Hymenoptera</taxon>
        <taxon>Apocrita</taxon>
        <taxon>Ichneumonoidea</taxon>
        <taxon>Braconidae</taxon>
        <taxon>Aphidiinae</taxon>
        <taxon>Aphidius</taxon>
    </lineage>
</organism>
<dbReference type="InterPro" id="IPR001356">
    <property type="entry name" value="HD"/>
</dbReference>
<reference evidence="11 12" key="1">
    <citation type="submission" date="2020-08" db="EMBL/GenBank/DDBJ databases">
        <title>Aphidius gifuensis genome sequencing and assembly.</title>
        <authorList>
            <person name="Du Z."/>
        </authorList>
    </citation>
    <scope>NUCLEOTIDE SEQUENCE [LARGE SCALE GENOMIC DNA]</scope>
    <source>
        <strain evidence="11">YNYX2018</strain>
        <tissue evidence="11">Adults</tissue>
    </source>
</reference>
<comment type="similarity">
    <text evidence="2">Belongs to the Caudal homeobox family.</text>
</comment>
<evidence type="ECO:0000256" key="6">
    <source>
        <dbReference type="ARBA" id="ARBA00023242"/>
    </source>
</evidence>
<evidence type="ECO:0000256" key="2">
    <source>
        <dbReference type="ARBA" id="ARBA00010341"/>
    </source>
</evidence>
<dbReference type="Pfam" id="PF00046">
    <property type="entry name" value="Homeodomain"/>
    <property type="match status" value="1"/>
</dbReference>
<dbReference type="Proteomes" id="UP000639338">
    <property type="component" value="Unassembled WGS sequence"/>
</dbReference>
<comment type="subcellular location">
    <subcellularLocation>
        <location evidence="1 7 8">Nucleus</location>
    </subcellularLocation>
</comment>
<feature type="DNA-binding region" description="Homeobox" evidence="7">
    <location>
        <begin position="232"/>
        <end position="291"/>
    </location>
</feature>
<proteinExistence type="inferred from homology"/>
<dbReference type="PANTHER" id="PTHR24332:SF9">
    <property type="entry name" value="HOMEOTIC PROTEIN CAUDAL"/>
    <property type="match status" value="1"/>
</dbReference>
<evidence type="ECO:0000256" key="3">
    <source>
        <dbReference type="ARBA" id="ARBA00022473"/>
    </source>
</evidence>
<dbReference type="EMBL" id="JACMRX010000005">
    <property type="protein sequence ID" value="KAF7989954.1"/>
    <property type="molecule type" value="Genomic_DNA"/>
</dbReference>
<protein>
    <recommendedName>
        <fullName evidence="10">Homeobox domain-containing protein</fullName>
    </recommendedName>
</protein>
<dbReference type="InterPro" id="IPR020479">
    <property type="entry name" value="HD_metazoa"/>
</dbReference>
<evidence type="ECO:0000256" key="1">
    <source>
        <dbReference type="ARBA" id="ARBA00004123"/>
    </source>
</evidence>
<dbReference type="GO" id="GO:0030154">
    <property type="term" value="P:cell differentiation"/>
    <property type="evidence" value="ECO:0007669"/>
    <property type="project" value="TreeGrafter"/>
</dbReference>
<evidence type="ECO:0000256" key="9">
    <source>
        <dbReference type="SAM" id="MobiDB-lite"/>
    </source>
</evidence>
<dbReference type="PRINTS" id="PR00024">
    <property type="entry name" value="HOMEOBOX"/>
</dbReference>
<name>A0A835CMM6_APHGI</name>
<sequence length="368" mass="42678">MVTMSSFFNPLAIYCQPQTQTGNQQFNQQLQHLSPPHPTQEQPTASAMASIGRTIEIDQQCWYGYPHPHHHHHNHHHQHLQSVPEEHHSDVIMWQPHAHAYSHLHRQHHSITYQHHPEHPTPNGTIVWSEDRGNNNLAVDTSELSPPITASESEISYPSTPLSPIKNNNIPHVSSYNKNNNNNDDNNNNVNNTRNSFVSSNPVRPTQMRSPYEWLKKTSYQNQLIPGKTRTKDKYRVVYTDYQRVELEKEFHYNKYINIKRKAELSVNLGLSERQVKIWFQNRRAKNRKQIKKRLELEQKGIKLDPGGPKSEIVACSVPEGSEEVLNRCVYQNDSPNFKTPAHSMPYGQSLLQPHMYQHTHLNKLLGL</sequence>
<keyword evidence="12" id="KW-1185">Reference proteome</keyword>
<dbReference type="OrthoDB" id="6159439at2759"/>
<dbReference type="GO" id="GO:0000977">
    <property type="term" value="F:RNA polymerase II transcription regulatory region sequence-specific DNA binding"/>
    <property type="evidence" value="ECO:0007669"/>
    <property type="project" value="TreeGrafter"/>
</dbReference>
<dbReference type="AlphaFoldDB" id="A0A835CMM6"/>
<dbReference type="InterPro" id="IPR000047">
    <property type="entry name" value="HTH_motif"/>
</dbReference>
<feature type="domain" description="Homeobox" evidence="10">
    <location>
        <begin position="230"/>
        <end position="290"/>
    </location>
</feature>
<evidence type="ECO:0000259" key="10">
    <source>
        <dbReference type="PROSITE" id="PS50071"/>
    </source>
</evidence>
<feature type="compositionally biased region" description="Polar residues" evidence="9">
    <location>
        <begin position="144"/>
        <end position="172"/>
    </location>
</feature>
<gene>
    <name evidence="11" type="ORF">HCN44_008628</name>
</gene>
<keyword evidence="4 7" id="KW-0238">DNA-binding</keyword>
<dbReference type="PRINTS" id="PR00031">
    <property type="entry name" value="HTHREPRESSR"/>
</dbReference>
<dbReference type="GO" id="GO:0005634">
    <property type="term" value="C:nucleus"/>
    <property type="evidence" value="ECO:0007669"/>
    <property type="project" value="UniProtKB-SubCell"/>
</dbReference>
<evidence type="ECO:0000256" key="7">
    <source>
        <dbReference type="PROSITE-ProRule" id="PRU00108"/>
    </source>
</evidence>
<keyword evidence="5 7" id="KW-0371">Homeobox</keyword>
<evidence type="ECO:0000313" key="12">
    <source>
        <dbReference type="Proteomes" id="UP000639338"/>
    </source>
</evidence>
<evidence type="ECO:0000256" key="5">
    <source>
        <dbReference type="ARBA" id="ARBA00023155"/>
    </source>
</evidence>
<dbReference type="PANTHER" id="PTHR24332">
    <property type="entry name" value="HOMEOBOX PROTEIN CDX"/>
    <property type="match status" value="1"/>
</dbReference>
<dbReference type="GO" id="GO:0009948">
    <property type="term" value="P:anterior/posterior axis specification"/>
    <property type="evidence" value="ECO:0007669"/>
    <property type="project" value="TreeGrafter"/>
</dbReference>
<keyword evidence="6 7" id="KW-0539">Nucleus</keyword>
<dbReference type="GO" id="GO:0009887">
    <property type="term" value="P:animal organ morphogenesis"/>
    <property type="evidence" value="ECO:0007669"/>
    <property type="project" value="TreeGrafter"/>
</dbReference>
<dbReference type="FunFam" id="1.10.10.60:FF:000574">
    <property type="entry name" value="Homeobox protein CHOX-CAD2"/>
    <property type="match status" value="1"/>
</dbReference>
<dbReference type="Gene3D" id="1.10.10.60">
    <property type="entry name" value="Homeodomain-like"/>
    <property type="match status" value="1"/>
</dbReference>
<feature type="region of interest" description="Disordered" evidence="9">
    <location>
        <begin position="144"/>
        <end position="206"/>
    </location>
</feature>
<accession>A0A835CMM6</accession>
<dbReference type="CDD" id="cd00086">
    <property type="entry name" value="homeodomain"/>
    <property type="match status" value="1"/>
</dbReference>
<keyword evidence="3" id="KW-0217">Developmental protein</keyword>
<comment type="caution">
    <text evidence="11">The sequence shown here is derived from an EMBL/GenBank/DDBJ whole genome shotgun (WGS) entry which is preliminary data.</text>
</comment>
<dbReference type="InterPro" id="IPR017970">
    <property type="entry name" value="Homeobox_CS"/>
</dbReference>
<evidence type="ECO:0000256" key="4">
    <source>
        <dbReference type="ARBA" id="ARBA00023125"/>
    </source>
</evidence>
<dbReference type="PROSITE" id="PS50071">
    <property type="entry name" value="HOMEOBOX_2"/>
    <property type="match status" value="1"/>
</dbReference>
<evidence type="ECO:0000256" key="8">
    <source>
        <dbReference type="RuleBase" id="RU000682"/>
    </source>
</evidence>
<dbReference type="SUPFAM" id="SSF46689">
    <property type="entry name" value="Homeodomain-like"/>
    <property type="match status" value="1"/>
</dbReference>
<dbReference type="GO" id="GO:0000981">
    <property type="term" value="F:DNA-binding transcription factor activity, RNA polymerase II-specific"/>
    <property type="evidence" value="ECO:0007669"/>
    <property type="project" value="InterPro"/>
</dbReference>
<dbReference type="InterPro" id="IPR047152">
    <property type="entry name" value="Caudal_homeobox"/>
</dbReference>
<dbReference type="InterPro" id="IPR009057">
    <property type="entry name" value="Homeodomain-like_sf"/>
</dbReference>
<evidence type="ECO:0000313" key="11">
    <source>
        <dbReference type="EMBL" id="KAF7989954.1"/>
    </source>
</evidence>